<dbReference type="STRING" id="56804.BAE46_08325"/>
<dbReference type="Pfam" id="PF04257">
    <property type="entry name" value="Exonuc_V_gamma"/>
    <property type="match status" value="1"/>
</dbReference>
<dbReference type="InterPro" id="IPR027417">
    <property type="entry name" value="P-loop_NTPase"/>
</dbReference>
<evidence type="ECO:0000256" key="8">
    <source>
        <dbReference type="ARBA" id="ARBA00023125"/>
    </source>
</evidence>
<evidence type="ECO:0000313" key="12">
    <source>
        <dbReference type="EMBL" id="GAB54818.1"/>
    </source>
</evidence>
<accession>H5T941</accession>
<dbReference type="GO" id="GO:0003677">
    <property type="term" value="F:DNA binding"/>
    <property type="evidence" value="ECO:0007669"/>
    <property type="project" value="UniProtKB-UniRule"/>
</dbReference>
<keyword evidence="6 10" id="KW-0269">Exonuclease</keyword>
<keyword evidence="8 10" id="KW-0238">DNA-binding</keyword>
<comment type="similarity">
    <text evidence="10">Belongs to the RecC family.</text>
</comment>
<reference evidence="12 13" key="2">
    <citation type="journal article" date="2017" name="Antonie Van Leeuwenhoek">
        <title>Rhizobium rhizosphaerae sp. nov., a novel species isolated from rice rhizosphere.</title>
        <authorList>
            <person name="Zhao J.J."/>
            <person name="Zhang J."/>
            <person name="Zhang R.J."/>
            <person name="Zhang C.W."/>
            <person name="Yin H.Q."/>
            <person name="Zhang X.X."/>
        </authorList>
    </citation>
    <scope>NUCLEOTIDE SEQUENCE [LARGE SCALE GENOMIC DNA]</scope>
    <source>
        <strain evidence="12 13">ACAM 611</strain>
    </source>
</reference>
<dbReference type="GO" id="GO:0005524">
    <property type="term" value="F:ATP binding"/>
    <property type="evidence" value="ECO:0007669"/>
    <property type="project" value="UniProtKB-UniRule"/>
</dbReference>
<dbReference type="GO" id="GO:0008854">
    <property type="term" value="F:exodeoxyribonuclease V activity"/>
    <property type="evidence" value="ECO:0007669"/>
    <property type="project" value="InterPro"/>
</dbReference>
<keyword evidence="3 10" id="KW-0227">DNA damage</keyword>
<dbReference type="AlphaFoldDB" id="H5T941"/>
<evidence type="ECO:0000256" key="10">
    <source>
        <dbReference type="HAMAP-Rule" id="MF_01486"/>
    </source>
</evidence>
<keyword evidence="7 10" id="KW-0067">ATP-binding</keyword>
<comment type="subunit">
    <text evidence="10">Heterotrimer of RecB, RecC and RecD. All subunits contribute to DNA-binding.</text>
</comment>
<dbReference type="PANTHER" id="PTHR30591:SF1">
    <property type="entry name" value="RECBCD ENZYME SUBUNIT RECC"/>
    <property type="match status" value="1"/>
</dbReference>
<comment type="miscellaneous">
    <text evidence="10">In the RecBCD complex, RecB has a slow 3'-5' helicase, an exonuclease activity and loads RecA onto ssDNA, RecD has a fast 5'-3' helicase activity, while RecC stimulates the ATPase and processivity of the RecB helicase and contributes to recognition of the Chi site.</text>
</comment>
<keyword evidence="5 10" id="KW-0347">Helicase</keyword>
<comment type="function">
    <text evidence="10">A helicase/nuclease that prepares dsDNA breaks (DSB) for recombinational DNA repair. Binds to DSBs and unwinds DNA via a highly rapid and processive ATP-dependent bidirectional helicase activity. Unwinds dsDNA until it encounters a Chi (crossover hotspot instigator) sequence from the 3' direction. Cuts ssDNA a few nucleotides 3' to the Chi site. The properties and activities of the enzyme are changed at Chi. The Chi-altered holoenzyme produces a long 3'-ssDNA overhang and facilitates RecA-binding to the ssDNA for homologous DNA recombination and repair. Holoenzyme degrades any linearized DNA that is unable to undergo homologous recombination. In the holoenzyme this subunit recognizes the wild-type Chi sequence, and when added to isolated RecB increases its ATP-dependent helicase processivity.</text>
</comment>
<feature type="domain" description="RecC C-terminal" evidence="11">
    <location>
        <begin position="803"/>
        <end position="1116"/>
    </location>
</feature>
<dbReference type="PANTHER" id="PTHR30591">
    <property type="entry name" value="RECBCD ENZYME SUBUNIT RECC"/>
    <property type="match status" value="1"/>
</dbReference>
<evidence type="ECO:0000313" key="13">
    <source>
        <dbReference type="Proteomes" id="UP000053586"/>
    </source>
</evidence>
<evidence type="ECO:0000256" key="9">
    <source>
        <dbReference type="ARBA" id="ARBA00023204"/>
    </source>
</evidence>
<evidence type="ECO:0000259" key="11">
    <source>
        <dbReference type="Pfam" id="PF17946"/>
    </source>
</evidence>
<evidence type="ECO:0000256" key="2">
    <source>
        <dbReference type="ARBA" id="ARBA00022741"/>
    </source>
</evidence>
<dbReference type="InterPro" id="IPR006697">
    <property type="entry name" value="RecC"/>
</dbReference>
<dbReference type="Pfam" id="PF17946">
    <property type="entry name" value="RecC_C"/>
    <property type="match status" value="1"/>
</dbReference>
<protein>
    <recommendedName>
        <fullName evidence="10">RecBCD enzyme subunit RecC</fullName>
    </recommendedName>
    <alternativeName>
        <fullName evidence="10">Exonuclease V subunit RecC</fullName>
        <shortName evidence="10">ExoV subunit RecC</shortName>
    </alternativeName>
    <alternativeName>
        <fullName evidence="10">Helicase/nuclease RecBCD subunit RecC</fullName>
    </alternativeName>
</protein>
<evidence type="ECO:0000256" key="1">
    <source>
        <dbReference type="ARBA" id="ARBA00022722"/>
    </source>
</evidence>
<dbReference type="InterPro" id="IPR041500">
    <property type="entry name" value="RecC_C"/>
</dbReference>
<keyword evidence="13" id="KW-1185">Reference proteome</keyword>
<dbReference type="Gene3D" id="1.10.10.160">
    <property type="match status" value="1"/>
</dbReference>
<dbReference type="eggNOG" id="COG1330">
    <property type="taxonomic scope" value="Bacteria"/>
</dbReference>
<keyword evidence="2 10" id="KW-0547">Nucleotide-binding</keyword>
<dbReference type="NCBIfam" id="TIGR01450">
    <property type="entry name" value="recC"/>
    <property type="match status" value="1"/>
</dbReference>
<dbReference type="GO" id="GO:0009338">
    <property type="term" value="C:exodeoxyribonuclease V complex"/>
    <property type="evidence" value="ECO:0007669"/>
    <property type="project" value="InterPro"/>
</dbReference>
<evidence type="ECO:0000256" key="3">
    <source>
        <dbReference type="ARBA" id="ARBA00022763"/>
    </source>
</evidence>
<dbReference type="HAMAP" id="MF_01486">
    <property type="entry name" value="RecC"/>
    <property type="match status" value="1"/>
</dbReference>
<dbReference type="Proteomes" id="UP000053586">
    <property type="component" value="Unassembled WGS sequence"/>
</dbReference>
<organism evidence="12 13">
    <name type="scientific">Glaciecola punicea ACAM 611</name>
    <dbReference type="NCBI Taxonomy" id="1121923"/>
    <lineage>
        <taxon>Bacteria</taxon>
        <taxon>Pseudomonadati</taxon>
        <taxon>Pseudomonadota</taxon>
        <taxon>Gammaproteobacteria</taxon>
        <taxon>Alteromonadales</taxon>
        <taxon>Alteromonadaceae</taxon>
        <taxon>Glaciecola</taxon>
    </lineage>
</organism>
<dbReference type="SUPFAM" id="SSF52540">
    <property type="entry name" value="P-loop containing nucleoside triphosphate hydrolases"/>
    <property type="match status" value="2"/>
</dbReference>
<evidence type="ECO:0000256" key="5">
    <source>
        <dbReference type="ARBA" id="ARBA00022806"/>
    </source>
</evidence>
<evidence type="ECO:0000256" key="6">
    <source>
        <dbReference type="ARBA" id="ARBA00022839"/>
    </source>
</evidence>
<keyword evidence="9 10" id="KW-0234">DNA repair</keyword>
<sequence>MLYLYPSNRLEDLAVLLAEVVKTRPRNILSPISVLVPNPGMQHWLNMQLCDYLSISMNIDCPMPTRYIWDLCRDVLGAENIPQKSPYKREVLSWKIYQLCQSAQCKQADFYHELSRYWQQSSTELDRRRRIFSFSRQLADLFEQYLVFRPDWLEQWEDNKNVDFVSPRYQLFEQWQKWFWLELIKWMPAHPVNLQFEAIASFAERKPMLPNDIYIFSINSISPIYLTFFDEISQHTNVHLFQLNPCVNYWGDAQSDIAIAKFQRKQALDLSLDENTVHPLLRNLGTQGRDLNNLLVDMQHQEIAAFDIDSNEASKQGVPSVLLQLQQDILSGNTQKRDLEYDNSIAVHACHSEVRELQVLKDVLLQKFTHIPDLQPKDILVMCPSIEVYSPYIRSVFTQSSQSSQNLPVSISDRQPIESQAYIVAFMQLLALPTTRFDATSIVDLISLPALAHKYQLTPQDIDICAIWLKDAAIDWGKDSAHLSEQIGEPVFDEMHTWHWGLSRLLIGMINAVNDTLVDGYCVVNYVEGNTTVVLGKFLQALESLESVSQRLKVSQNIAQWTHVLLSVINDHLIAGESDSFARKLLVDAIYSLEKNAIVANFEDPIELPILHEALSSILSIPEVRSQFYSGNITFCSMLPMRSIPFKVIAILGLNQSEFPRQDTPVEIDLMQASPARRGDRSRRGDDRYLFLESLVSARQYLHLSFQYRHIKNNSVREPSLVVKMLLDYCHEHYSHASIQVVEHALHPFSVDSFQPRLGYSGSFDARWFTCLQDVQKSLIKGHIGDNISLSKAAQEHTKLDLRTINIQEVTKFVKSTLTYYAKQVLGVYLDEPSARDYAPVYAIDSLSQYALRAEVAQLFKQYKKSQLAKDFVVESVLAKPNDANAAHASNPNINNIKSELLNDAWDKLKKSWLQSGKLPFLLGLEEALNHAFEDTLALELSIANTQHRRRAKGQLVLGHITLEYDFPYDLASGIILLKLNPKAPSLRHFIEPFIQYLVLMIHIQTDEEFQQFEKTRRPDEWLSAVSNISQNAEDMTDAPSAHHKNESKEVLPAFGVHIHYVEPPAKKNYVAHTPAQKQVNICLLLLAQEADPASTLQKILSVFEQGCQRPILIDLSLADDVMKHASLDQALASKALMAKWETSNQPNENGPDLFPRTYFDFLLGEVPAFEANNVQAYFDCFGNIEQHNLKPINVDISAPDMRVLCNQENAFTKGDI</sequence>
<comment type="caution">
    <text evidence="12">The sequence shown here is derived from an EMBL/GenBank/DDBJ whole genome shotgun (WGS) entry which is preliminary data.</text>
</comment>
<dbReference type="Gene3D" id="3.40.50.10930">
    <property type="match status" value="1"/>
</dbReference>
<dbReference type="GO" id="GO:0000724">
    <property type="term" value="P:double-strand break repair via homologous recombination"/>
    <property type="evidence" value="ECO:0007669"/>
    <property type="project" value="UniProtKB-UniRule"/>
</dbReference>
<name>H5T941_9ALTE</name>
<evidence type="ECO:0000256" key="7">
    <source>
        <dbReference type="ARBA" id="ARBA00022840"/>
    </source>
</evidence>
<keyword evidence="1 10" id="KW-0540">Nuclease</keyword>
<dbReference type="Gene3D" id="3.40.50.300">
    <property type="entry name" value="P-loop containing nucleotide triphosphate hydrolases"/>
    <property type="match status" value="2"/>
</dbReference>
<reference evidence="12 13" key="1">
    <citation type="journal article" date="2012" name="J. Bacteriol.">
        <title>Genome sequence of proteorhodopsin-containing sea ice bacterium Glaciecola punicea ACAM 611T.</title>
        <authorList>
            <person name="Qin Q.-L."/>
            <person name="Xie B.-B."/>
            <person name="Shu Y.-L."/>
            <person name="Rong J.-C."/>
            <person name="Zhao D.-L."/>
            <person name="Zhang X.-Y."/>
            <person name="Chen X.-L."/>
            <person name="Zhou B.-C."/>
            <person name="Zhanga Y.-Z."/>
        </authorList>
    </citation>
    <scope>NUCLEOTIDE SEQUENCE [LARGE SCALE GENOMIC DNA]</scope>
    <source>
        <strain evidence="12 13">ACAM 611</strain>
    </source>
</reference>
<proteinExistence type="inferred from homology"/>
<keyword evidence="4 10" id="KW-0378">Hydrolase</keyword>
<gene>
    <name evidence="10 12" type="primary">recC</name>
    <name evidence="12" type="ORF">GPUN_0678</name>
</gene>
<dbReference type="InterPro" id="IPR013986">
    <property type="entry name" value="DExx_box_DNA_helicase_dom_sf"/>
</dbReference>
<dbReference type="EMBL" id="BAET01000007">
    <property type="protein sequence ID" value="GAB54818.1"/>
    <property type="molecule type" value="Genomic_DNA"/>
</dbReference>
<evidence type="ECO:0000256" key="4">
    <source>
        <dbReference type="ARBA" id="ARBA00022801"/>
    </source>
</evidence>
<dbReference type="GO" id="GO:0003678">
    <property type="term" value="F:DNA helicase activity"/>
    <property type="evidence" value="ECO:0007669"/>
    <property type="project" value="UniProtKB-UniRule"/>
</dbReference>